<evidence type="ECO:0000313" key="1">
    <source>
        <dbReference type="EMBL" id="KAK3778161.1"/>
    </source>
</evidence>
<gene>
    <name evidence="1" type="ORF">RRG08_043155</name>
</gene>
<comment type="caution">
    <text evidence="1">The sequence shown here is derived from an EMBL/GenBank/DDBJ whole genome shotgun (WGS) entry which is preliminary data.</text>
</comment>
<dbReference type="Proteomes" id="UP001283361">
    <property type="component" value="Unassembled WGS sequence"/>
</dbReference>
<accession>A0AAE1A045</accession>
<reference evidence="1" key="1">
    <citation type="journal article" date="2023" name="G3 (Bethesda)">
        <title>A reference genome for the long-term kleptoplast-retaining sea slug Elysia crispata morphotype clarki.</title>
        <authorList>
            <person name="Eastman K.E."/>
            <person name="Pendleton A.L."/>
            <person name="Shaikh M.A."/>
            <person name="Suttiyut T."/>
            <person name="Ogas R."/>
            <person name="Tomko P."/>
            <person name="Gavelis G."/>
            <person name="Widhalm J.R."/>
            <person name="Wisecaver J.H."/>
        </authorList>
    </citation>
    <scope>NUCLEOTIDE SEQUENCE</scope>
    <source>
        <strain evidence="1">ECLA1</strain>
    </source>
</reference>
<proteinExistence type="predicted"/>
<organism evidence="1 2">
    <name type="scientific">Elysia crispata</name>
    <name type="common">lettuce slug</name>
    <dbReference type="NCBI Taxonomy" id="231223"/>
    <lineage>
        <taxon>Eukaryota</taxon>
        <taxon>Metazoa</taxon>
        <taxon>Spiralia</taxon>
        <taxon>Lophotrochozoa</taxon>
        <taxon>Mollusca</taxon>
        <taxon>Gastropoda</taxon>
        <taxon>Heterobranchia</taxon>
        <taxon>Euthyneura</taxon>
        <taxon>Panpulmonata</taxon>
        <taxon>Sacoglossa</taxon>
        <taxon>Placobranchoidea</taxon>
        <taxon>Plakobranchidae</taxon>
        <taxon>Elysia</taxon>
    </lineage>
</organism>
<name>A0AAE1A045_9GAST</name>
<keyword evidence="2" id="KW-1185">Reference proteome</keyword>
<dbReference type="EMBL" id="JAWDGP010003007">
    <property type="protein sequence ID" value="KAK3778161.1"/>
    <property type="molecule type" value="Genomic_DNA"/>
</dbReference>
<sequence>MGYTNIIIITKVLETDSFPSAGGCVNKTSYDRIVGLNSLANLIVCRLEKYHHNTEEIAQWKTAYETEVSALLEYTMAVKVMILRECWTNFGHWSWKIWSDQSLLDTGPQFSLFLVLSIWYPNLSSVLGPRVLMLTQAKTRGAVGSTSRSAP</sequence>
<evidence type="ECO:0000313" key="2">
    <source>
        <dbReference type="Proteomes" id="UP001283361"/>
    </source>
</evidence>
<protein>
    <submittedName>
        <fullName evidence="1">Uncharacterized protein</fullName>
    </submittedName>
</protein>
<dbReference type="AlphaFoldDB" id="A0AAE1A045"/>